<comment type="catalytic activity">
    <reaction evidence="7">
        <text>RX + glutathione = an S-substituted glutathione + a halide anion + H(+)</text>
        <dbReference type="Rhea" id="RHEA:16437"/>
        <dbReference type="ChEBI" id="CHEBI:15378"/>
        <dbReference type="ChEBI" id="CHEBI:16042"/>
        <dbReference type="ChEBI" id="CHEBI:17792"/>
        <dbReference type="ChEBI" id="CHEBI:57925"/>
        <dbReference type="ChEBI" id="CHEBI:90779"/>
        <dbReference type="EC" id="2.5.1.18"/>
    </reaction>
</comment>
<evidence type="ECO:0000256" key="1">
    <source>
        <dbReference type="ARBA" id="ARBA00000217"/>
    </source>
</evidence>
<dbReference type="EMBL" id="KE148148">
    <property type="protein sequence ID" value="EPE08607.1"/>
    <property type="molecule type" value="Genomic_DNA"/>
</dbReference>
<sequence length="319" mass="34966">MEKRERRCWLAGYEKAFQRPEPECRSPSYRILRSSFASASSRSTSSAVLSPLGTVLPITKSTCYRPSLFCRVCLPLLSSCSHAVPGRSVTVSALCLSGLCHCPPSHIPLSLPSALAHSYTSSPMHKHTRAARSLSLLRPIAPTPTPTHNTIRTPNHSSPSFCPPLRQASRTYISTSRSRPAPSAFRLSPPTTPHILHMSFFSRLFSSFSTPSPENTMVAAAKAQKLIDENPAVVFSKSYCPYCRSAKRTLDDLGAKYTLVELDQEEDGSDIQEALLKISGQRTVPNIFIGKEHIGGNSDLESRRNKDLKNLLKAAGSLE</sequence>
<keyword evidence="3" id="KW-0249">Electron transport</keyword>
<dbReference type="AlphaFoldDB" id="S3C727"/>
<dbReference type="FunFam" id="3.40.30.10:FF:000026">
    <property type="entry name" value="Glutaredoxin 2"/>
    <property type="match status" value="1"/>
</dbReference>
<dbReference type="PRINTS" id="PR00160">
    <property type="entry name" value="GLUTAREDOXIN"/>
</dbReference>
<protein>
    <submittedName>
        <fullName evidence="10">Glutaredoxin</fullName>
    </submittedName>
</protein>
<proteinExistence type="predicted"/>
<dbReference type="GO" id="GO:0004602">
    <property type="term" value="F:glutathione peroxidase activity"/>
    <property type="evidence" value="ECO:0007669"/>
    <property type="project" value="UniProtKB-EC"/>
</dbReference>
<dbReference type="PANTHER" id="PTHR45694">
    <property type="entry name" value="GLUTAREDOXIN 2"/>
    <property type="match status" value="1"/>
</dbReference>
<evidence type="ECO:0000313" key="10">
    <source>
        <dbReference type="EMBL" id="EPE08607.1"/>
    </source>
</evidence>
<dbReference type="OrthoDB" id="418495at2759"/>
<dbReference type="InterPro" id="IPR011767">
    <property type="entry name" value="GLR_AS"/>
</dbReference>
<dbReference type="NCBIfam" id="TIGR02180">
    <property type="entry name" value="GRX_euk"/>
    <property type="match status" value="1"/>
</dbReference>
<dbReference type="Proteomes" id="UP000016923">
    <property type="component" value="Unassembled WGS sequence"/>
</dbReference>
<dbReference type="PANTHER" id="PTHR45694:SF18">
    <property type="entry name" value="GLUTAREDOXIN-1-RELATED"/>
    <property type="match status" value="1"/>
</dbReference>
<dbReference type="GO" id="GO:0004364">
    <property type="term" value="F:glutathione transferase activity"/>
    <property type="evidence" value="ECO:0007669"/>
    <property type="project" value="UniProtKB-EC"/>
</dbReference>
<dbReference type="Pfam" id="PF00462">
    <property type="entry name" value="Glutaredoxin"/>
    <property type="match status" value="1"/>
</dbReference>
<keyword evidence="2" id="KW-0813">Transport</keyword>
<keyword evidence="11" id="KW-1185">Reference proteome</keyword>
<accession>S3C727</accession>
<evidence type="ECO:0000313" key="11">
    <source>
        <dbReference type="Proteomes" id="UP000016923"/>
    </source>
</evidence>
<dbReference type="PROSITE" id="PS00195">
    <property type="entry name" value="GLUTAREDOXIN_1"/>
    <property type="match status" value="1"/>
</dbReference>
<evidence type="ECO:0000256" key="3">
    <source>
        <dbReference type="ARBA" id="ARBA00022982"/>
    </source>
</evidence>
<feature type="region of interest" description="Disordered" evidence="8">
    <location>
        <begin position="144"/>
        <end position="164"/>
    </location>
</feature>
<dbReference type="GO" id="GO:0005737">
    <property type="term" value="C:cytoplasm"/>
    <property type="evidence" value="ECO:0007669"/>
    <property type="project" value="TreeGrafter"/>
</dbReference>
<dbReference type="GO" id="GO:0015038">
    <property type="term" value="F:glutathione disulfide oxidoreductase activity"/>
    <property type="evidence" value="ECO:0007669"/>
    <property type="project" value="TreeGrafter"/>
</dbReference>
<comment type="catalytic activity">
    <reaction evidence="1">
        <text>2 glutathione + H2O2 = glutathione disulfide + 2 H2O</text>
        <dbReference type="Rhea" id="RHEA:16833"/>
        <dbReference type="ChEBI" id="CHEBI:15377"/>
        <dbReference type="ChEBI" id="CHEBI:16240"/>
        <dbReference type="ChEBI" id="CHEBI:57925"/>
        <dbReference type="ChEBI" id="CHEBI:58297"/>
        <dbReference type="EC" id="1.11.1.9"/>
    </reaction>
</comment>
<dbReference type="STRING" id="1262450.S3C727"/>
<dbReference type="GO" id="GO:0005634">
    <property type="term" value="C:nucleus"/>
    <property type="evidence" value="ECO:0007669"/>
    <property type="project" value="TreeGrafter"/>
</dbReference>
<evidence type="ECO:0000256" key="2">
    <source>
        <dbReference type="ARBA" id="ARBA00022448"/>
    </source>
</evidence>
<comment type="catalytic activity">
    <reaction evidence="6">
        <text>1-chloro-2,4-dinitrobenzene + glutathione = 2,4-dinitrophenyl-S-glutathione + chloride + H(+)</text>
        <dbReference type="Rhea" id="RHEA:51220"/>
        <dbReference type="ChEBI" id="CHEBI:15378"/>
        <dbReference type="ChEBI" id="CHEBI:17996"/>
        <dbReference type="ChEBI" id="CHEBI:34718"/>
        <dbReference type="ChEBI" id="CHEBI:57925"/>
        <dbReference type="ChEBI" id="CHEBI:133977"/>
        <dbReference type="EC" id="2.5.1.18"/>
    </reaction>
</comment>
<evidence type="ECO:0000256" key="6">
    <source>
        <dbReference type="ARBA" id="ARBA00035808"/>
    </source>
</evidence>
<dbReference type="VEuPathDB" id="FungiDB:F503_04194"/>
<name>S3C727_OPHP1</name>
<dbReference type="InterPro" id="IPR002109">
    <property type="entry name" value="Glutaredoxin"/>
</dbReference>
<dbReference type="eggNOG" id="KOG1752">
    <property type="taxonomic scope" value="Eukaryota"/>
</dbReference>
<feature type="domain" description="Glutaredoxin" evidence="9">
    <location>
        <begin position="233"/>
        <end position="294"/>
    </location>
</feature>
<dbReference type="InterPro" id="IPR036249">
    <property type="entry name" value="Thioredoxin-like_sf"/>
</dbReference>
<dbReference type="InterPro" id="IPR014025">
    <property type="entry name" value="Glutaredoxin_subgr"/>
</dbReference>
<evidence type="ECO:0000256" key="7">
    <source>
        <dbReference type="ARBA" id="ARBA00047960"/>
    </source>
</evidence>
<keyword evidence="5" id="KW-0676">Redox-active center</keyword>
<dbReference type="SUPFAM" id="SSF52833">
    <property type="entry name" value="Thioredoxin-like"/>
    <property type="match status" value="1"/>
</dbReference>
<organism evidence="10 11">
    <name type="scientific">Ophiostoma piceae (strain UAMH 11346)</name>
    <name type="common">Sap stain fungus</name>
    <dbReference type="NCBI Taxonomy" id="1262450"/>
    <lineage>
        <taxon>Eukaryota</taxon>
        <taxon>Fungi</taxon>
        <taxon>Dikarya</taxon>
        <taxon>Ascomycota</taxon>
        <taxon>Pezizomycotina</taxon>
        <taxon>Sordariomycetes</taxon>
        <taxon>Sordariomycetidae</taxon>
        <taxon>Ophiostomatales</taxon>
        <taxon>Ophiostomataceae</taxon>
        <taxon>Ophiostoma</taxon>
    </lineage>
</organism>
<gene>
    <name evidence="10" type="ORF">F503_04194</name>
</gene>
<evidence type="ECO:0000256" key="4">
    <source>
        <dbReference type="ARBA" id="ARBA00023157"/>
    </source>
</evidence>
<dbReference type="Gene3D" id="3.40.30.10">
    <property type="entry name" value="Glutaredoxin"/>
    <property type="match status" value="1"/>
</dbReference>
<evidence type="ECO:0000256" key="5">
    <source>
        <dbReference type="ARBA" id="ARBA00023284"/>
    </source>
</evidence>
<evidence type="ECO:0000259" key="9">
    <source>
        <dbReference type="Pfam" id="PF00462"/>
    </source>
</evidence>
<evidence type="ECO:0000256" key="8">
    <source>
        <dbReference type="SAM" id="MobiDB-lite"/>
    </source>
</evidence>
<dbReference type="InterPro" id="IPR011899">
    <property type="entry name" value="Glutaredoxin_euk/vir"/>
</dbReference>
<dbReference type="CDD" id="cd03419">
    <property type="entry name" value="GRX_GRXh_1_2_like"/>
    <property type="match status" value="1"/>
</dbReference>
<keyword evidence="4" id="KW-1015">Disulfide bond</keyword>
<reference evidence="10 11" key="1">
    <citation type="journal article" date="2013" name="BMC Genomics">
        <title>The genome and transcriptome of the pine saprophyte Ophiostoma piceae, and a comparison with the bark beetle-associated pine pathogen Grosmannia clavigera.</title>
        <authorList>
            <person name="Haridas S."/>
            <person name="Wang Y."/>
            <person name="Lim L."/>
            <person name="Massoumi Alamouti S."/>
            <person name="Jackman S."/>
            <person name="Docking R."/>
            <person name="Robertson G."/>
            <person name="Birol I."/>
            <person name="Bohlmann J."/>
            <person name="Breuil C."/>
        </authorList>
    </citation>
    <scope>NUCLEOTIDE SEQUENCE [LARGE SCALE GENOMIC DNA]</scope>
    <source>
        <strain evidence="10 11">UAMH 11346</strain>
    </source>
</reference>
<dbReference type="GO" id="GO:0034599">
    <property type="term" value="P:cellular response to oxidative stress"/>
    <property type="evidence" value="ECO:0007669"/>
    <property type="project" value="TreeGrafter"/>
</dbReference>
<dbReference type="PROSITE" id="PS51354">
    <property type="entry name" value="GLUTAREDOXIN_2"/>
    <property type="match status" value="1"/>
</dbReference>
<dbReference type="HOGENOM" id="CLU_871844_0_0_1"/>
<feature type="compositionally biased region" description="Polar residues" evidence="8">
    <location>
        <begin position="146"/>
        <end position="160"/>
    </location>
</feature>